<dbReference type="GO" id="GO:0005669">
    <property type="term" value="C:transcription factor TFIID complex"/>
    <property type="evidence" value="ECO:0007669"/>
    <property type="project" value="TreeGrafter"/>
</dbReference>
<keyword evidence="1 3" id="KW-0853">WD repeat</keyword>
<proteinExistence type="predicted"/>
<name>A0A3S5FDS3_9PLAT</name>
<evidence type="ECO:0000256" key="1">
    <source>
        <dbReference type="ARBA" id="ARBA00022574"/>
    </source>
</evidence>
<gene>
    <name evidence="4" type="ORF">PXEA_LOCUS14132</name>
</gene>
<dbReference type="InterPro" id="IPR015943">
    <property type="entry name" value="WD40/YVTN_repeat-like_dom_sf"/>
</dbReference>
<dbReference type="PRINTS" id="PR00319">
    <property type="entry name" value="GPROTEINB"/>
</dbReference>
<sequence length="170" mass="19020">MEESPVRSHRGRRTVSQGLLRTIQHTKFKGNSPSVSRGAIYDSLLPAFSNDMKASLRSNDEVDPFICFIIYSWLFILPTISSDFHPVRDLLGHTGTVHGLSFSSDRHLIASGSADGTLRLWSTLVWGGCLTVWRDHLLPIWDVAWAPVYGHYIITGGVDRTARIYATGRH</sequence>
<dbReference type="GO" id="GO:0006367">
    <property type="term" value="P:transcription initiation at RNA polymerase II promoter"/>
    <property type="evidence" value="ECO:0007669"/>
    <property type="project" value="TreeGrafter"/>
</dbReference>
<dbReference type="InterPro" id="IPR036322">
    <property type="entry name" value="WD40_repeat_dom_sf"/>
</dbReference>
<keyword evidence="5" id="KW-1185">Reference proteome</keyword>
<dbReference type="PROSITE" id="PS50082">
    <property type="entry name" value="WD_REPEATS_2"/>
    <property type="match status" value="1"/>
</dbReference>
<feature type="repeat" description="WD" evidence="3">
    <location>
        <begin position="90"/>
        <end position="122"/>
    </location>
</feature>
<dbReference type="InterPro" id="IPR001680">
    <property type="entry name" value="WD40_rpt"/>
</dbReference>
<protein>
    <submittedName>
        <fullName evidence="4">Uncharacterized protein</fullName>
    </submittedName>
</protein>
<reference evidence="4" key="1">
    <citation type="submission" date="2018-11" db="EMBL/GenBank/DDBJ databases">
        <authorList>
            <consortium name="Pathogen Informatics"/>
        </authorList>
    </citation>
    <scope>NUCLEOTIDE SEQUENCE</scope>
</reference>
<dbReference type="PANTHER" id="PTHR19879">
    <property type="entry name" value="TRANSCRIPTION INITIATION FACTOR TFIID"/>
    <property type="match status" value="1"/>
</dbReference>
<dbReference type="PANTHER" id="PTHR19879:SF1">
    <property type="entry name" value="CANNONBALL-RELATED"/>
    <property type="match status" value="1"/>
</dbReference>
<dbReference type="OrthoDB" id="10266330at2759"/>
<organism evidence="4 5">
    <name type="scientific">Protopolystoma xenopodis</name>
    <dbReference type="NCBI Taxonomy" id="117903"/>
    <lineage>
        <taxon>Eukaryota</taxon>
        <taxon>Metazoa</taxon>
        <taxon>Spiralia</taxon>
        <taxon>Lophotrochozoa</taxon>
        <taxon>Platyhelminthes</taxon>
        <taxon>Monogenea</taxon>
        <taxon>Polyopisthocotylea</taxon>
        <taxon>Polystomatidea</taxon>
        <taxon>Polystomatidae</taxon>
        <taxon>Protopolystoma</taxon>
    </lineage>
</organism>
<dbReference type="GO" id="GO:0016251">
    <property type="term" value="F:RNA polymerase II general transcription initiation factor activity"/>
    <property type="evidence" value="ECO:0007669"/>
    <property type="project" value="TreeGrafter"/>
</dbReference>
<dbReference type="InterPro" id="IPR001632">
    <property type="entry name" value="WD40_G-protein_beta-like"/>
</dbReference>
<evidence type="ECO:0000313" key="4">
    <source>
        <dbReference type="EMBL" id="VEL20692.1"/>
    </source>
</evidence>
<evidence type="ECO:0000256" key="2">
    <source>
        <dbReference type="ARBA" id="ARBA00022737"/>
    </source>
</evidence>
<evidence type="ECO:0000256" key="3">
    <source>
        <dbReference type="PROSITE-ProRule" id="PRU00221"/>
    </source>
</evidence>
<dbReference type="SUPFAM" id="SSF50978">
    <property type="entry name" value="WD40 repeat-like"/>
    <property type="match status" value="1"/>
</dbReference>
<dbReference type="AlphaFoldDB" id="A0A3S5FDS3"/>
<keyword evidence="2" id="KW-0677">Repeat</keyword>
<dbReference type="Proteomes" id="UP000784294">
    <property type="component" value="Unassembled WGS sequence"/>
</dbReference>
<dbReference type="EMBL" id="CAAALY010047599">
    <property type="protein sequence ID" value="VEL20692.1"/>
    <property type="molecule type" value="Genomic_DNA"/>
</dbReference>
<dbReference type="Pfam" id="PF00400">
    <property type="entry name" value="WD40"/>
    <property type="match status" value="2"/>
</dbReference>
<evidence type="ECO:0000313" key="5">
    <source>
        <dbReference type="Proteomes" id="UP000784294"/>
    </source>
</evidence>
<comment type="caution">
    <text evidence="4">The sequence shown here is derived from an EMBL/GenBank/DDBJ whole genome shotgun (WGS) entry which is preliminary data.</text>
</comment>
<dbReference type="Gene3D" id="2.130.10.10">
    <property type="entry name" value="YVTN repeat-like/Quinoprotein amine dehydrogenase"/>
    <property type="match status" value="1"/>
</dbReference>
<dbReference type="PROSITE" id="PS50294">
    <property type="entry name" value="WD_REPEATS_REGION"/>
    <property type="match status" value="1"/>
</dbReference>
<accession>A0A3S5FDS3</accession>
<dbReference type="SMART" id="SM00320">
    <property type="entry name" value="WD40"/>
    <property type="match status" value="2"/>
</dbReference>